<reference evidence="1 2" key="1">
    <citation type="submission" date="2021-06" db="EMBL/GenBank/DDBJ databases">
        <title>Caerostris darwini draft genome.</title>
        <authorList>
            <person name="Kono N."/>
            <person name="Arakawa K."/>
        </authorList>
    </citation>
    <scope>NUCLEOTIDE SEQUENCE [LARGE SCALE GENOMIC DNA]</scope>
</reference>
<dbReference type="AlphaFoldDB" id="A0AAV4Q8D0"/>
<evidence type="ECO:0000313" key="2">
    <source>
        <dbReference type="Proteomes" id="UP001054837"/>
    </source>
</evidence>
<accession>A0AAV4Q8D0</accession>
<dbReference type="Proteomes" id="UP001054837">
    <property type="component" value="Unassembled WGS sequence"/>
</dbReference>
<evidence type="ECO:0000313" key="1">
    <source>
        <dbReference type="EMBL" id="GIY04584.1"/>
    </source>
</evidence>
<comment type="caution">
    <text evidence="1">The sequence shown here is derived from an EMBL/GenBank/DDBJ whole genome shotgun (WGS) entry which is preliminary data.</text>
</comment>
<keyword evidence="2" id="KW-1185">Reference proteome</keyword>
<name>A0AAV4Q8D0_9ARAC</name>
<dbReference type="EMBL" id="BPLQ01003950">
    <property type="protein sequence ID" value="GIY04584.1"/>
    <property type="molecule type" value="Genomic_DNA"/>
</dbReference>
<sequence>MKMSLPVDYPSHLPFYRVSVLFATTEKPEDLGLDFYLQKYRVHVQENGKASLLKKRILNIDKDNGTLWLNRRIADMDFYNSSQGRGIFNL</sequence>
<proteinExistence type="predicted"/>
<gene>
    <name evidence="1" type="ORF">CDAR_453381</name>
</gene>
<protein>
    <submittedName>
        <fullName evidence="1">Uncharacterized protein</fullName>
    </submittedName>
</protein>
<organism evidence="1 2">
    <name type="scientific">Caerostris darwini</name>
    <dbReference type="NCBI Taxonomy" id="1538125"/>
    <lineage>
        <taxon>Eukaryota</taxon>
        <taxon>Metazoa</taxon>
        <taxon>Ecdysozoa</taxon>
        <taxon>Arthropoda</taxon>
        <taxon>Chelicerata</taxon>
        <taxon>Arachnida</taxon>
        <taxon>Araneae</taxon>
        <taxon>Araneomorphae</taxon>
        <taxon>Entelegynae</taxon>
        <taxon>Araneoidea</taxon>
        <taxon>Araneidae</taxon>
        <taxon>Caerostris</taxon>
    </lineage>
</organism>